<dbReference type="PROSITE" id="PS50929">
    <property type="entry name" value="ABC_TM1F"/>
    <property type="match status" value="1"/>
</dbReference>
<dbReference type="PANTHER" id="PTHR24221">
    <property type="entry name" value="ATP-BINDING CASSETTE SUB-FAMILY B"/>
    <property type="match status" value="1"/>
</dbReference>
<keyword evidence="5 7" id="KW-1133">Transmembrane helix</keyword>
<evidence type="ECO:0000259" key="9">
    <source>
        <dbReference type="PROSITE" id="PS50929"/>
    </source>
</evidence>
<feature type="transmembrane region" description="Helical" evidence="7">
    <location>
        <begin position="252"/>
        <end position="276"/>
    </location>
</feature>
<proteinExistence type="predicted"/>
<name>A0A9D1XD07_9FIRM</name>
<dbReference type="SUPFAM" id="SSF52540">
    <property type="entry name" value="P-loop containing nucleoside triphosphate hydrolases"/>
    <property type="match status" value="1"/>
</dbReference>
<feature type="transmembrane region" description="Helical" evidence="7">
    <location>
        <begin position="163"/>
        <end position="185"/>
    </location>
</feature>
<dbReference type="Gene3D" id="1.20.1560.10">
    <property type="entry name" value="ABC transporter type 1, transmembrane domain"/>
    <property type="match status" value="1"/>
</dbReference>
<evidence type="ECO:0000313" key="10">
    <source>
        <dbReference type="EMBL" id="HIX76846.1"/>
    </source>
</evidence>
<dbReference type="InterPro" id="IPR039421">
    <property type="entry name" value="Type_1_exporter"/>
</dbReference>
<keyword evidence="3" id="KW-0547">Nucleotide-binding</keyword>
<dbReference type="GO" id="GO:0005524">
    <property type="term" value="F:ATP binding"/>
    <property type="evidence" value="ECO:0007669"/>
    <property type="project" value="UniProtKB-KW"/>
</dbReference>
<dbReference type="InterPro" id="IPR003593">
    <property type="entry name" value="AAA+_ATPase"/>
</dbReference>
<feature type="transmembrane region" description="Helical" evidence="7">
    <location>
        <begin position="28"/>
        <end position="50"/>
    </location>
</feature>
<feature type="transmembrane region" description="Helical" evidence="7">
    <location>
        <begin position="139"/>
        <end position="157"/>
    </location>
</feature>
<dbReference type="GO" id="GO:0016887">
    <property type="term" value="F:ATP hydrolysis activity"/>
    <property type="evidence" value="ECO:0007669"/>
    <property type="project" value="InterPro"/>
</dbReference>
<reference evidence="10" key="1">
    <citation type="journal article" date="2021" name="PeerJ">
        <title>Extensive microbial diversity within the chicken gut microbiome revealed by metagenomics and culture.</title>
        <authorList>
            <person name="Gilroy R."/>
            <person name="Ravi A."/>
            <person name="Getino M."/>
            <person name="Pursley I."/>
            <person name="Horton D.L."/>
            <person name="Alikhan N.F."/>
            <person name="Baker D."/>
            <person name="Gharbi K."/>
            <person name="Hall N."/>
            <person name="Watson M."/>
            <person name="Adriaenssens E.M."/>
            <person name="Foster-Nyarko E."/>
            <person name="Jarju S."/>
            <person name="Secka A."/>
            <person name="Antonio M."/>
            <person name="Oren A."/>
            <person name="Chaudhuri R.R."/>
            <person name="La Ragione R."/>
            <person name="Hildebrand F."/>
            <person name="Pallen M.J."/>
        </authorList>
    </citation>
    <scope>NUCLEOTIDE SEQUENCE</scope>
    <source>
        <strain evidence="10">CHK183-1962</strain>
    </source>
</reference>
<dbReference type="Gene3D" id="3.40.50.300">
    <property type="entry name" value="P-loop containing nucleotide triphosphate hydrolases"/>
    <property type="match status" value="1"/>
</dbReference>
<dbReference type="Pfam" id="PF00005">
    <property type="entry name" value="ABC_tran"/>
    <property type="match status" value="1"/>
</dbReference>
<dbReference type="AlphaFoldDB" id="A0A9D1XD07"/>
<feature type="transmembrane region" description="Helical" evidence="7">
    <location>
        <begin position="62"/>
        <end position="79"/>
    </location>
</feature>
<dbReference type="GO" id="GO:0034040">
    <property type="term" value="F:ATPase-coupled lipid transmembrane transporter activity"/>
    <property type="evidence" value="ECO:0007669"/>
    <property type="project" value="TreeGrafter"/>
</dbReference>
<dbReference type="InterPro" id="IPR011527">
    <property type="entry name" value="ABC1_TM_dom"/>
</dbReference>
<feature type="domain" description="ABC transmembrane type-1" evidence="9">
    <location>
        <begin position="28"/>
        <end position="312"/>
    </location>
</feature>
<reference evidence="10" key="2">
    <citation type="submission" date="2021-04" db="EMBL/GenBank/DDBJ databases">
        <authorList>
            <person name="Gilroy R."/>
        </authorList>
    </citation>
    <scope>NUCLEOTIDE SEQUENCE</scope>
    <source>
        <strain evidence="10">CHK183-1962</strain>
    </source>
</reference>
<protein>
    <submittedName>
        <fullName evidence="10">ABC transporter ATP-binding protein/permease</fullName>
    </submittedName>
</protein>
<feature type="domain" description="ABC transporter" evidence="8">
    <location>
        <begin position="368"/>
        <end position="600"/>
    </location>
</feature>
<dbReference type="Proteomes" id="UP000886890">
    <property type="component" value="Unassembled WGS sequence"/>
</dbReference>
<dbReference type="GO" id="GO:0005886">
    <property type="term" value="C:plasma membrane"/>
    <property type="evidence" value="ECO:0007669"/>
    <property type="project" value="UniProtKB-SubCell"/>
</dbReference>
<keyword evidence="2 7" id="KW-0812">Transmembrane</keyword>
<evidence type="ECO:0000256" key="3">
    <source>
        <dbReference type="ARBA" id="ARBA00022741"/>
    </source>
</evidence>
<evidence type="ECO:0000259" key="8">
    <source>
        <dbReference type="PROSITE" id="PS50893"/>
    </source>
</evidence>
<evidence type="ECO:0000256" key="6">
    <source>
        <dbReference type="ARBA" id="ARBA00023136"/>
    </source>
</evidence>
<dbReference type="CDD" id="cd03228">
    <property type="entry name" value="ABCC_MRP_Like"/>
    <property type="match status" value="1"/>
</dbReference>
<keyword evidence="4 10" id="KW-0067">ATP-binding</keyword>
<evidence type="ECO:0000313" key="11">
    <source>
        <dbReference type="Proteomes" id="UP000886890"/>
    </source>
</evidence>
<dbReference type="InterPro" id="IPR017871">
    <property type="entry name" value="ABC_transporter-like_CS"/>
</dbReference>
<dbReference type="InterPro" id="IPR036640">
    <property type="entry name" value="ABC1_TM_sf"/>
</dbReference>
<evidence type="ECO:0000256" key="1">
    <source>
        <dbReference type="ARBA" id="ARBA00004651"/>
    </source>
</evidence>
<keyword evidence="6 7" id="KW-0472">Membrane</keyword>
<gene>
    <name evidence="10" type="ORF">H9734_04525</name>
</gene>
<dbReference type="PROSITE" id="PS50893">
    <property type="entry name" value="ABC_TRANSPORTER_2"/>
    <property type="match status" value="1"/>
</dbReference>
<dbReference type="EMBL" id="DXEK01000072">
    <property type="protein sequence ID" value="HIX76846.1"/>
    <property type="molecule type" value="Genomic_DNA"/>
</dbReference>
<evidence type="ECO:0000256" key="2">
    <source>
        <dbReference type="ARBA" id="ARBA00022692"/>
    </source>
</evidence>
<evidence type="ECO:0000256" key="7">
    <source>
        <dbReference type="SAM" id="Phobius"/>
    </source>
</evidence>
<dbReference type="GO" id="GO:0140359">
    <property type="term" value="F:ABC-type transporter activity"/>
    <property type="evidence" value="ECO:0007669"/>
    <property type="project" value="InterPro"/>
</dbReference>
<comment type="caution">
    <text evidence="10">The sequence shown here is derived from an EMBL/GenBank/DDBJ whole genome shotgun (WGS) entry which is preliminary data.</text>
</comment>
<accession>A0A9D1XD07</accession>
<dbReference type="SUPFAM" id="SSF90123">
    <property type="entry name" value="ABC transporter transmembrane region"/>
    <property type="match status" value="1"/>
</dbReference>
<organism evidence="10 11">
    <name type="scientific">Candidatus Fusicatenibacter merdavium</name>
    <dbReference type="NCBI Taxonomy" id="2838600"/>
    <lineage>
        <taxon>Bacteria</taxon>
        <taxon>Bacillati</taxon>
        <taxon>Bacillota</taxon>
        <taxon>Clostridia</taxon>
        <taxon>Lachnospirales</taxon>
        <taxon>Lachnospiraceae</taxon>
        <taxon>Fusicatenibacter</taxon>
    </lineage>
</organism>
<evidence type="ECO:0000256" key="5">
    <source>
        <dbReference type="ARBA" id="ARBA00022989"/>
    </source>
</evidence>
<dbReference type="InterPro" id="IPR027417">
    <property type="entry name" value="P-loop_NTPase"/>
</dbReference>
<evidence type="ECO:0000256" key="4">
    <source>
        <dbReference type="ARBA" id="ARBA00022840"/>
    </source>
</evidence>
<sequence>MKQKLIRGIRIFAGLFSLMGRCAGKSSAAYLLCALFLAVYPACSAWLLANITNAFAAARAEVWRWGVFYLVLLVLYHAVQAGSNIIRNTSIYDVCTSWCRQEFGKISAGLPLLAYEDSRILELQQRANECIEQEYLSQVYVRLINLITAVVSIGSVIGILASYHVMFCVIVPVSVLPFFLVKWISSRTVYRISRRQTGLRRKNKYLWELFFGKNSLKELQVMGSGGYLMGKWEDQQKALDQETWRCKQKESCALAGCGLIKLAGYVLAVLLTILLYRQSMISVGLVAACFTALKSAQDSMEYFLIDFGDLGEKMSVIADYFRYRELGTDDRIKTDRSEAALQELPEAVPEDRAGAVSEDAADVAFRRLTLKDLSFSYGNSGRILDRLNLEIRRGEKIALVGVNGSGKSTLIKLLLGLYPPQEGEILLDGKRIGEVSGYRKLFSIVEQDFMRYEFTLRENVAVSDLSRRGEDRQIYQALAEAGLPMEHHSLDEYLGKEFGQTELSGGQWQKLAIARAAFRGSPFYILDEPTSALYPQMENEILERFLGMIGEKTALIISHRIGICRLVDRVVVLDHGKIAEQGSHEELLKKGGVYRSLYLAQEQWYRRS</sequence>
<dbReference type="PANTHER" id="PTHR24221:SF654">
    <property type="entry name" value="ATP-BINDING CASSETTE SUB-FAMILY B MEMBER 6"/>
    <property type="match status" value="1"/>
</dbReference>
<dbReference type="InterPro" id="IPR003439">
    <property type="entry name" value="ABC_transporter-like_ATP-bd"/>
</dbReference>
<dbReference type="SMART" id="SM00382">
    <property type="entry name" value="AAA"/>
    <property type="match status" value="1"/>
</dbReference>
<dbReference type="PROSITE" id="PS00211">
    <property type="entry name" value="ABC_TRANSPORTER_1"/>
    <property type="match status" value="1"/>
</dbReference>
<comment type="subcellular location">
    <subcellularLocation>
        <location evidence="1">Cell membrane</location>
        <topology evidence="1">Multi-pass membrane protein</topology>
    </subcellularLocation>
</comment>